<feature type="compositionally biased region" description="Gly residues" evidence="1">
    <location>
        <begin position="26"/>
        <end position="57"/>
    </location>
</feature>
<accession>A0A401YCZ4</accession>
<dbReference type="AlphaFoldDB" id="A0A401YCZ4"/>
<dbReference type="EMBL" id="BIFH01000013">
    <property type="protein sequence ID" value="GCD92460.1"/>
    <property type="molecule type" value="Genomic_DNA"/>
</dbReference>
<evidence type="ECO:0000256" key="1">
    <source>
        <dbReference type="SAM" id="MobiDB-lite"/>
    </source>
</evidence>
<dbReference type="Proteomes" id="UP000286931">
    <property type="component" value="Unassembled WGS sequence"/>
</dbReference>
<organism evidence="2 3">
    <name type="scientific">Embleya hyalina</name>
    <dbReference type="NCBI Taxonomy" id="516124"/>
    <lineage>
        <taxon>Bacteria</taxon>
        <taxon>Bacillati</taxon>
        <taxon>Actinomycetota</taxon>
        <taxon>Actinomycetes</taxon>
        <taxon>Kitasatosporales</taxon>
        <taxon>Streptomycetaceae</taxon>
        <taxon>Embleya</taxon>
    </lineage>
</organism>
<comment type="caution">
    <text evidence="2">The sequence shown here is derived from an EMBL/GenBank/DDBJ whole genome shotgun (WGS) entry which is preliminary data.</text>
</comment>
<evidence type="ECO:0000313" key="2">
    <source>
        <dbReference type="EMBL" id="GCD92460.1"/>
    </source>
</evidence>
<dbReference type="OrthoDB" id="4326706at2"/>
<name>A0A401YCZ4_9ACTN</name>
<protein>
    <submittedName>
        <fullName evidence="2">Uncharacterized protein</fullName>
    </submittedName>
</protein>
<gene>
    <name evidence="2" type="ORF">EHYA_00098</name>
</gene>
<dbReference type="RefSeq" id="WP_126634826.1">
    <property type="nucleotide sequence ID" value="NZ_BIFH01000013.1"/>
</dbReference>
<evidence type="ECO:0000313" key="3">
    <source>
        <dbReference type="Proteomes" id="UP000286931"/>
    </source>
</evidence>
<proteinExistence type="predicted"/>
<sequence length="310" mass="31486">MTGRDEPDWDAFLAREVARADDAAGRPGGDLPGAGAGTGAGGGGDRGGTGAGRGGARSGARSPGRVSPGWLAASVVGSVILSVGVYGLIRPADSGPNTADVSVISTARPTLVIRPVTPTAGIPASPPAASTPLQVGRAEAAPPVPETKAFPEARVRLPSGAAFERVDVHVPRTCAEMFAPDLTAAVARGAGCTRLAAALYTDADRRMRISVAVVTMNRAEDAATLFALTGTDPIRYQVVALDPPAGSTLKPIPPGGTGDFGRLMAVRSLVVSSAEWSDGRTDGAKELKDAAAELLKYVQTRVADHEEHVG</sequence>
<feature type="region of interest" description="Disordered" evidence="1">
    <location>
        <begin position="20"/>
        <end position="68"/>
    </location>
</feature>
<feature type="compositionally biased region" description="Low complexity" evidence="1">
    <location>
        <begin position="58"/>
        <end position="68"/>
    </location>
</feature>
<reference evidence="2 3" key="1">
    <citation type="submission" date="2018-12" db="EMBL/GenBank/DDBJ databases">
        <title>Draft genome sequence of Embleya hyalina NBRC 13850T.</title>
        <authorList>
            <person name="Komaki H."/>
            <person name="Hosoyama A."/>
            <person name="Kimura A."/>
            <person name="Ichikawa N."/>
            <person name="Tamura T."/>
        </authorList>
    </citation>
    <scope>NUCLEOTIDE SEQUENCE [LARGE SCALE GENOMIC DNA]</scope>
    <source>
        <strain evidence="2 3">NBRC 13850</strain>
    </source>
</reference>
<keyword evidence="3" id="KW-1185">Reference proteome</keyword>